<dbReference type="InterPro" id="IPR000668">
    <property type="entry name" value="Peptidase_C1A_C"/>
</dbReference>
<proteinExistence type="predicted"/>
<sequence>MSGWISDFLQRRQNFGKDSYTIENSVTAIQKEIMTYGPVTAAFIVYEDFLHYHRGIYKVM</sequence>
<name>A0AAD5R1V8_PARTN</name>
<evidence type="ECO:0000313" key="3">
    <source>
        <dbReference type="Proteomes" id="UP001196413"/>
    </source>
</evidence>
<dbReference type="InterPro" id="IPR038765">
    <property type="entry name" value="Papain-like_cys_pep_sf"/>
</dbReference>
<keyword evidence="3" id="KW-1185">Reference proteome</keyword>
<dbReference type="Pfam" id="PF00112">
    <property type="entry name" value="Peptidase_C1"/>
    <property type="match status" value="1"/>
</dbReference>
<dbReference type="SUPFAM" id="SSF54001">
    <property type="entry name" value="Cysteine proteinases"/>
    <property type="match status" value="1"/>
</dbReference>
<gene>
    <name evidence="2" type="primary">CP3</name>
    <name evidence="2" type="ORF">KIN20_028889</name>
</gene>
<feature type="domain" description="Peptidase C1A papain C-terminal" evidence="1">
    <location>
        <begin position="21"/>
        <end position="58"/>
    </location>
</feature>
<organism evidence="2 3">
    <name type="scientific">Parelaphostrongylus tenuis</name>
    <name type="common">Meningeal worm</name>
    <dbReference type="NCBI Taxonomy" id="148309"/>
    <lineage>
        <taxon>Eukaryota</taxon>
        <taxon>Metazoa</taxon>
        <taxon>Ecdysozoa</taxon>
        <taxon>Nematoda</taxon>
        <taxon>Chromadorea</taxon>
        <taxon>Rhabditida</taxon>
        <taxon>Rhabditina</taxon>
        <taxon>Rhabditomorpha</taxon>
        <taxon>Strongyloidea</taxon>
        <taxon>Metastrongylidae</taxon>
        <taxon>Parelaphostrongylus</taxon>
    </lineage>
</organism>
<evidence type="ECO:0000313" key="2">
    <source>
        <dbReference type="EMBL" id="KAJ1367878.1"/>
    </source>
</evidence>
<accession>A0AAD5R1V8</accession>
<evidence type="ECO:0000259" key="1">
    <source>
        <dbReference type="Pfam" id="PF00112"/>
    </source>
</evidence>
<reference evidence="2" key="1">
    <citation type="submission" date="2021-06" db="EMBL/GenBank/DDBJ databases">
        <title>Parelaphostrongylus tenuis whole genome reference sequence.</title>
        <authorList>
            <person name="Garwood T.J."/>
            <person name="Larsen P.A."/>
            <person name="Fountain-Jones N.M."/>
            <person name="Garbe J.R."/>
            <person name="Macchietto M.G."/>
            <person name="Kania S.A."/>
            <person name="Gerhold R.W."/>
            <person name="Richards J.E."/>
            <person name="Wolf T.M."/>
        </authorList>
    </citation>
    <scope>NUCLEOTIDE SEQUENCE</scope>
    <source>
        <strain evidence="2">MNPRO001-30</strain>
        <tissue evidence="2">Meninges</tissue>
    </source>
</reference>
<dbReference type="GO" id="GO:0006508">
    <property type="term" value="P:proteolysis"/>
    <property type="evidence" value="ECO:0007669"/>
    <property type="project" value="InterPro"/>
</dbReference>
<dbReference type="Gene3D" id="3.90.70.10">
    <property type="entry name" value="Cysteine proteinases"/>
    <property type="match status" value="1"/>
</dbReference>
<comment type="caution">
    <text evidence="2">The sequence shown here is derived from an EMBL/GenBank/DDBJ whole genome shotgun (WGS) entry which is preliminary data.</text>
</comment>
<dbReference type="GO" id="GO:0008234">
    <property type="term" value="F:cysteine-type peptidase activity"/>
    <property type="evidence" value="ECO:0007669"/>
    <property type="project" value="InterPro"/>
</dbReference>
<protein>
    <submittedName>
        <fullName evidence="2">Structural polyprotein [Cleaved into: Capsid protein 1]</fullName>
    </submittedName>
</protein>
<dbReference type="EMBL" id="JAHQIW010006032">
    <property type="protein sequence ID" value="KAJ1367878.1"/>
    <property type="molecule type" value="Genomic_DNA"/>
</dbReference>
<dbReference type="AlphaFoldDB" id="A0AAD5R1V8"/>
<dbReference type="Proteomes" id="UP001196413">
    <property type="component" value="Unassembled WGS sequence"/>
</dbReference>